<evidence type="ECO:0000313" key="3">
    <source>
        <dbReference type="EMBL" id="KGA19633.1"/>
    </source>
</evidence>
<feature type="compositionally biased region" description="Polar residues" evidence="1">
    <location>
        <begin position="121"/>
        <end position="133"/>
    </location>
</feature>
<accession>A0A094SM40</accession>
<feature type="region of interest" description="Disordered" evidence="1">
    <location>
        <begin position="76"/>
        <end position="177"/>
    </location>
</feature>
<proteinExistence type="predicted"/>
<name>A0A094SM40_9ZZZZ</name>
<sequence>MEKMNKPAWFELADNDQPASLSPKARKGGIFAVVTTLALTGVAGWGFISSEEFPATVASASSAVVEKVAGNFTSESNTVNSITAPTGYEDDYDVNDDDFRPTQSVAVASAAGVASSATVINPPSSVASSTGNNPILPPSGNSDDDDDDDDEDDDDHKGDRKKSREDHDDDYEDEDDD</sequence>
<keyword evidence="2" id="KW-0472">Membrane</keyword>
<gene>
    <name evidence="3" type="ORF">GM50_4830</name>
</gene>
<protein>
    <submittedName>
        <fullName evidence="3">Uncharacterized protein</fullName>
    </submittedName>
</protein>
<dbReference type="AlphaFoldDB" id="A0A094SM40"/>
<feature type="compositionally biased region" description="Acidic residues" evidence="1">
    <location>
        <begin position="167"/>
        <end position="177"/>
    </location>
</feature>
<dbReference type="EMBL" id="JNSK01000010">
    <property type="protein sequence ID" value="KGA19633.1"/>
    <property type="molecule type" value="Genomic_DNA"/>
</dbReference>
<feature type="compositionally biased region" description="Basic and acidic residues" evidence="1">
    <location>
        <begin position="155"/>
        <end position="166"/>
    </location>
</feature>
<comment type="caution">
    <text evidence="3">The sequence shown here is derived from an EMBL/GenBank/DDBJ whole genome shotgun (WGS) entry which is preliminary data.</text>
</comment>
<organism evidence="3">
    <name type="scientific">freshwater metagenome</name>
    <dbReference type="NCBI Taxonomy" id="449393"/>
    <lineage>
        <taxon>unclassified sequences</taxon>
        <taxon>metagenomes</taxon>
        <taxon>ecological metagenomes</taxon>
    </lineage>
</organism>
<keyword evidence="2" id="KW-1133">Transmembrane helix</keyword>
<feature type="transmembrane region" description="Helical" evidence="2">
    <location>
        <begin position="30"/>
        <end position="48"/>
    </location>
</feature>
<keyword evidence="2" id="KW-0812">Transmembrane</keyword>
<feature type="compositionally biased region" description="Low complexity" evidence="1">
    <location>
        <begin position="104"/>
        <end position="119"/>
    </location>
</feature>
<evidence type="ECO:0000256" key="1">
    <source>
        <dbReference type="SAM" id="MobiDB-lite"/>
    </source>
</evidence>
<evidence type="ECO:0000256" key="2">
    <source>
        <dbReference type="SAM" id="Phobius"/>
    </source>
</evidence>
<feature type="compositionally biased region" description="Acidic residues" evidence="1">
    <location>
        <begin position="142"/>
        <end position="154"/>
    </location>
</feature>
<reference evidence="3" key="1">
    <citation type="submission" date="2014-05" db="EMBL/GenBank/DDBJ databases">
        <title>Key roles for freshwater Actinobacteria revealed by deep metagenomic sequencing.</title>
        <authorList>
            <person name="Ghai R."/>
            <person name="Mizuno C.M."/>
            <person name="Picazo A."/>
            <person name="Camacho A."/>
            <person name="Rodriguez-Valera F."/>
        </authorList>
    </citation>
    <scope>NUCLEOTIDE SEQUENCE</scope>
</reference>